<protein>
    <submittedName>
        <fullName evidence="1">Uncharacterized protein</fullName>
    </submittedName>
</protein>
<keyword evidence="2" id="KW-1185">Reference proteome</keyword>
<gene>
    <name evidence="1" type="ORF">ACH429_06140</name>
</gene>
<dbReference type="EMBL" id="JBIRWE010000002">
    <property type="protein sequence ID" value="MFI1963708.1"/>
    <property type="molecule type" value="Genomic_DNA"/>
</dbReference>
<proteinExistence type="predicted"/>
<dbReference type="Proteomes" id="UP001611548">
    <property type="component" value="Unassembled WGS sequence"/>
</dbReference>
<accession>A0ABW7UMM1</accession>
<organism evidence="1 2">
    <name type="scientific">Streptomyces pathocidini</name>
    <dbReference type="NCBI Taxonomy" id="1650571"/>
    <lineage>
        <taxon>Bacteria</taxon>
        <taxon>Bacillati</taxon>
        <taxon>Actinomycetota</taxon>
        <taxon>Actinomycetes</taxon>
        <taxon>Kitasatosporales</taxon>
        <taxon>Streptomycetaceae</taxon>
        <taxon>Streptomyces</taxon>
    </lineage>
</organism>
<reference evidence="1 2" key="1">
    <citation type="submission" date="2024-10" db="EMBL/GenBank/DDBJ databases">
        <title>The Natural Products Discovery Center: Release of the First 8490 Sequenced Strains for Exploring Actinobacteria Biosynthetic Diversity.</title>
        <authorList>
            <person name="Kalkreuter E."/>
            <person name="Kautsar S.A."/>
            <person name="Yang D."/>
            <person name="Bader C.D."/>
            <person name="Teijaro C.N."/>
            <person name="Fluegel L."/>
            <person name="Davis C.M."/>
            <person name="Simpson J.R."/>
            <person name="Lauterbach L."/>
            <person name="Steele A.D."/>
            <person name="Gui C."/>
            <person name="Meng S."/>
            <person name="Li G."/>
            <person name="Viehrig K."/>
            <person name="Ye F."/>
            <person name="Su P."/>
            <person name="Kiefer A.F."/>
            <person name="Nichols A."/>
            <person name="Cepeda A.J."/>
            <person name="Yan W."/>
            <person name="Fan B."/>
            <person name="Jiang Y."/>
            <person name="Adhikari A."/>
            <person name="Zheng C.-J."/>
            <person name="Schuster L."/>
            <person name="Cowan T.M."/>
            <person name="Smanski M.J."/>
            <person name="Chevrette M.G."/>
            <person name="De Carvalho L.P.S."/>
            <person name="Shen B."/>
        </authorList>
    </citation>
    <scope>NUCLEOTIDE SEQUENCE [LARGE SCALE GENOMIC DNA]</scope>
    <source>
        <strain evidence="1 2">NPDC020327</strain>
    </source>
</reference>
<comment type="caution">
    <text evidence="1">The sequence shown here is derived from an EMBL/GenBank/DDBJ whole genome shotgun (WGS) entry which is preliminary data.</text>
</comment>
<evidence type="ECO:0000313" key="2">
    <source>
        <dbReference type="Proteomes" id="UP001611548"/>
    </source>
</evidence>
<name>A0ABW7UMM1_9ACTN</name>
<dbReference type="RefSeq" id="WP_055473289.1">
    <property type="nucleotide sequence ID" value="NZ_JBIRWE010000002.1"/>
</dbReference>
<sequence length="140" mass="15024">MSVTRADAARRWLTRADPDLDHAERWFAQTGIVLMPLGRQWDAVRVNGAIAEAVLDEGIEGPVIRDHEAVYFLVGLGTSLSWNAPHSEGLGVACYVTVPAPERTAGPGVHWAQAPDGNGQLVDAARLHALLTAAHTETAR</sequence>
<evidence type="ECO:0000313" key="1">
    <source>
        <dbReference type="EMBL" id="MFI1963708.1"/>
    </source>
</evidence>